<dbReference type="AlphaFoldDB" id="L2GPP1"/>
<dbReference type="HOGENOM" id="CLU_891990_0_0_1"/>
<name>L2GPP1_VITCO</name>
<reference evidence="2" key="1">
    <citation type="submission" date="2011-05" db="EMBL/GenBank/DDBJ databases">
        <title>The genome sequence of Vittaforma corneae strain ATCC 50505.</title>
        <authorList>
            <consortium name="The Broad Institute Genome Sequencing Platform"/>
            <person name="Cuomo C."/>
            <person name="Didier E."/>
            <person name="Bowers L."/>
            <person name="Young S.K."/>
            <person name="Zeng Q."/>
            <person name="Gargeya S."/>
            <person name="Fitzgerald M."/>
            <person name="Haas B."/>
            <person name="Abouelleil A."/>
            <person name="Alvarado L."/>
            <person name="Arachchi H.M."/>
            <person name="Berlin A."/>
            <person name="Chapman S.B."/>
            <person name="Gearin G."/>
            <person name="Goldberg J."/>
            <person name="Griggs A."/>
            <person name="Gujja S."/>
            <person name="Hansen M."/>
            <person name="Heiman D."/>
            <person name="Howarth C."/>
            <person name="Larimer J."/>
            <person name="Lui A."/>
            <person name="MacDonald P.J.P."/>
            <person name="McCowen C."/>
            <person name="Montmayeur A."/>
            <person name="Murphy C."/>
            <person name="Neiman D."/>
            <person name="Pearson M."/>
            <person name="Priest M."/>
            <person name="Roberts A."/>
            <person name="Saif S."/>
            <person name="Shea T."/>
            <person name="Sisk P."/>
            <person name="Stolte C."/>
            <person name="Sykes S."/>
            <person name="Wortman J."/>
            <person name="Nusbaum C."/>
            <person name="Birren B."/>
        </authorList>
    </citation>
    <scope>NUCLEOTIDE SEQUENCE [LARGE SCALE GENOMIC DNA]</scope>
    <source>
        <strain evidence="2">ATCC 50505</strain>
    </source>
</reference>
<dbReference type="VEuPathDB" id="MicrosporidiaDB:VICG_00574"/>
<accession>L2GPP1</accession>
<dbReference type="GeneID" id="19881291"/>
<keyword evidence="2" id="KW-1185">Reference proteome</keyword>
<evidence type="ECO:0000313" key="1">
    <source>
        <dbReference type="EMBL" id="ELA42475.1"/>
    </source>
</evidence>
<dbReference type="Proteomes" id="UP000011082">
    <property type="component" value="Unassembled WGS sequence"/>
</dbReference>
<organism evidence="1 2">
    <name type="scientific">Vittaforma corneae (strain ATCC 50505)</name>
    <name type="common">Microsporidian parasite</name>
    <name type="synonym">Nosema corneum</name>
    <dbReference type="NCBI Taxonomy" id="993615"/>
    <lineage>
        <taxon>Eukaryota</taxon>
        <taxon>Fungi</taxon>
        <taxon>Fungi incertae sedis</taxon>
        <taxon>Microsporidia</taxon>
        <taxon>Nosematidae</taxon>
        <taxon>Vittaforma</taxon>
    </lineage>
</organism>
<evidence type="ECO:0000313" key="2">
    <source>
        <dbReference type="Proteomes" id="UP000011082"/>
    </source>
</evidence>
<proteinExistence type="predicted"/>
<sequence>MKIKRLKVEDNSVLVSNESNGKLIIADQSHISSLESLLERIEKHKFAKKNKRENIVFEKEFDVGAGSMKSYRDQDGDFVCTYQMKIKSTPIEINEDYDFELESKKECKGQSNLWGSDKDEPVPLPFTKRGKEIKEEGDEDFLISNIQDLRVMHRNPPKADEERISSREVYDISFHRPGSSESHNQIETKFAVPRAVVTKHTPPDYKFQKRPIPNCMTNKMRVFSVMLRELRTYKPTNIFTTGLSNLISFAKKDKWRPSNRMDGEFFKAIFRYNRLYGIEGTVERNFYLNSEKNQKVTDEEFERLLKATVESK</sequence>
<dbReference type="OrthoDB" id="10645146at2759"/>
<protein>
    <submittedName>
        <fullName evidence="1">Uncharacterized protein</fullName>
    </submittedName>
</protein>
<gene>
    <name evidence="1" type="ORF">VICG_00574</name>
</gene>
<dbReference type="RefSeq" id="XP_007604026.1">
    <property type="nucleotide sequence ID" value="XM_007603964.1"/>
</dbReference>
<dbReference type="EMBL" id="JH370132">
    <property type="protein sequence ID" value="ELA42475.1"/>
    <property type="molecule type" value="Genomic_DNA"/>
</dbReference>
<dbReference type="InParanoid" id="L2GPP1"/>